<feature type="chain" id="PRO_5021230073" description="Starch-binding protein" evidence="1">
    <location>
        <begin position="21"/>
        <end position="707"/>
    </location>
</feature>
<evidence type="ECO:0008006" key="4">
    <source>
        <dbReference type="Google" id="ProtNLM"/>
    </source>
</evidence>
<gene>
    <name evidence="2" type="ORF">EXN75_01335</name>
</gene>
<protein>
    <recommendedName>
        <fullName evidence="4">Starch-binding protein</fullName>
    </recommendedName>
</protein>
<keyword evidence="3" id="KW-1185">Reference proteome</keyword>
<evidence type="ECO:0000313" key="3">
    <source>
        <dbReference type="Proteomes" id="UP000297872"/>
    </source>
</evidence>
<accession>A0A4Y8VV28</accession>
<dbReference type="OrthoDB" id="1055676at2"/>
<dbReference type="GeneID" id="302993936"/>
<dbReference type="RefSeq" id="WP_134842490.1">
    <property type="nucleotide sequence ID" value="NZ_SGVY01000002.1"/>
</dbReference>
<evidence type="ECO:0000256" key="1">
    <source>
        <dbReference type="SAM" id="SignalP"/>
    </source>
</evidence>
<reference evidence="2 3" key="1">
    <citation type="submission" date="2019-02" db="EMBL/GenBank/DDBJ databases">
        <title>Draft Genome Sequence of the Prevotella sp. BCRC 81118, Isolated from Human Feces.</title>
        <authorList>
            <person name="Huang C.-H."/>
        </authorList>
    </citation>
    <scope>NUCLEOTIDE SEQUENCE [LARGE SCALE GENOMIC DNA]</scope>
    <source>
        <strain evidence="2 3">BCRC 81118</strain>
    </source>
</reference>
<dbReference type="Proteomes" id="UP000297872">
    <property type="component" value="Unassembled WGS sequence"/>
</dbReference>
<organism evidence="2 3">
    <name type="scientific">Segatella hominis</name>
    <dbReference type="NCBI Taxonomy" id="2518605"/>
    <lineage>
        <taxon>Bacteria</taxon>
        <taxon>Pseudomonadati</taxon>
        <taxon>Bacteroidota</taxon>
        <taxon>Bacteroidia</taxon>
        <taxon>Bacteroidales</taxon>
        <taxon>Prevotellaceae</taxon>
        <taxon>Segatella</taxon>
    </lineage>
</organism>
<evidence type="ECO:0000313" key="2">
    <source>
        <dbReference type="EMBL" id="TFH84469.1"/>
    </source>
</evidence>
<proteinExistence type="predicted"/>
<dbReference type="AlphaFoldDB" id="A0A4Y8VV28"/>
<sequence length="707" mass="77839">MKKFTFIAMLLAVFAMTAKAQVMDKYFFKVPTDKMSEGWIIQDAGNFAATPGKDYLEVQNKKNGGRMLNYFWNEAAWAGVDPATLPNHTYKFTMDLNMSNMAARADMEFVLLPVDMCTPTDTRVSTHNYHWYKVNDGDDYFFRWRVGEKPAAANGDYTIWINEEPTAKNDWSQTTEETLTLSSQTTYKFAVVINTEANTATYTISDAEGNPLKTGVHNYTCEEDRAGIFVFGMNGTSTHQLSNIGLSYEAEGPFAQEPSVDLLAAIGQQRAYYVTFPEGHTLHWTQLGDAEGIDGTAYADGEECSVAYSDAIDTREMETSGEGGSKIIFCNKTGQLKVWTTLEDDETNKSNEVVNDVVCQQITMPTPSASIVNVEEGYKKVYQIVADNSETLMKPTVTIHYKKTVGGVTTEGNVLTGETIALDGQGSLELYSYDGTHPVEMPWYAPSEKVTVENNVEYVVADKKDYAWTKEECDAAKTGFTVTEIVDNANKSHWDRAYSTQMYGYDANGNSTACTEADAANYVSTKKGFGIFDMASIGTDNAKWNVQVPEDATTAFAPLAPTADFIANSKYEASAWSIFPYEGIVYYNIAVTNAALSLDAKYTSDDVEKPNFYIVHTRGGYDRPDKGDCNKTTVCVAGENFNLNRYDTALCDVKVMTYKGFVPGVSGIKNVNTAETSASAVKKVVTKNGVVIVKDGKTFSVAGAQLK</sequence>
<feature type="signal peptide" evidence="1">
    <location>
        <begin position="1"/>
        <end position="20"/>
    </location>
</feature>
<name>A0A4Y8VV28_9BACT</name>
<keyword evidence="1" id="KW-0732">Signal</keyword>
<comment type="caution">
    <text evidence="2">The sequence shown here is derived from an EMBL/GenBank/DDBJ whole genome shotgun (WGS) entry which is preliminary data.</text>
</comment>
<dbReference type="EMBL" id="SGVY01000002">
    <property type="protein sequence ID" value="TFH84469.1"/>
    <property type="molecule type" value="Genomic_DNA"/>
</dbReference>